<evidence type="ECO:0000256" key="1">
    <source>
        <dbReference type="SAM" id="Coils"/>
    </source>
</evidence>
<dbReference type="GO" id="GO:0097729">
    <property type="term" value="C:9+2 motile cilium"/>
    <property type="evidence" value="ECO:0007669"/>
    <property type="project" value="TreeGrafter"/>
</dbReference>
<reference evidence="4 5" key="1">
    <citation type="submission" date="2021-02" db="EMBL/GenBank/DDBJ databases">
        <title>Porcisia hertigi Genome sequencing and assembly.</title>
        <authorList>
            <person name="Almutairi H."/>
            <person name="Gatherer D."/>
        </authorList>
    </citation>
    <scope>NUCLEOTIDE SEQUENCE [LARGE SCALE GENOMIC DNA]</scope>
    <source>
        <strain evidence="4 5">C119</strain>
    </source>
</reference>
<dbReference type="GO" id="GO:0045505">
    <property type="term" value="F:dynein intermediate chain binding"/>
    <property type="evidence" value="ECO:0007669"/>
    <property type="project" value="InterPro"/>
</dbReference>
<feature type="region of interest" description="Disordered" evidence="2">
    <location>
        <begin position="4516"/>
        <end position="4551"/>
    </location>
</feature>
<comment type="caution">
    <text evidence="4">The sequence shown here is derived from an EMBL/GenBank/DDBJ whole genome shotgun (WGS) entry which is preliminary data.</text>
</comment>
<dbReference type="Proteomes" id="UP000674318">
    <property type="component" value="Unassembled WGS sequence"/>
</dbReference>
<evidence type="ECO:0000256" key="2">
    <source>
        <dbReference type="SAM" id="MobiDB-lite"/>
    </source>
</evidence>
<feature type="compositionally biased region" description="Basic and acidic residues" evidence="2">
    <location>
        <begin position="4111"/>
        <end position="4121"/>
    </location>
</feature>
<dbReference type="PANTHER" id="PTHR10676:SF401">
    <property type="entry name" value="DYNEIN HEAVY CHAIN LINKER DOMAIN-CONTAINING PROTEIN"/>
    <property type="match status" value="1"/>
</dbReference>
<evidence type="ECO:0000313" key="4">
    <source>
        <dbReference type="EMBL" id="KAG5510912.1"/>
    </source>
</evidence>
<dbReference type="Gene3D" id="3.40.50.300">
    <property type="entry name" value="P-loop containing nucleotide triphosphate hydrolases"/>
    <property type="match status" value="2"/>
</dbReference>
<feature type="compositionally biased region" description="Basic and acidic residues" evidence="2">
    <location>
        <begin position="2701"/>
        <end position="2715"/>
    </location>
</feature>
<keyword evidence="5" id="KW-1185">Reference proteome</keyword>
<accession>A0A836LJW0</accession>
<evidence type="ECO:0000259" key="3">
    <source>
        <dbReference type="Pfam" id="PF08393"/>
    </source>
</evidence>
<feature type="region of interest" description="Disordered" evidence="2">
    <location>
        <begin position="2701"/>
        <end position="2735"/>
    </location>
</feature>
<feature type="domain" description="Dynein heavy chain linker" evidence="3">
    <location>
        <begin position="753"/>
        <end position="1169"/>
    </location>
</feature>
<dbReference type="Gene3D" id="1.20.920.20">
    <property type="match status" value="1"/>
</dbReference>
<dbReference type="GO" id="GO:0060294">
    <property type="term" value="P:cilium movement involved in cell motility"/>
    <property type="evidence" value="ECO:0007669"/>
    <property type="project" value="TreeGrafter"/>
</dbReference>
<dbReference type="InterPro" id="IPR026983">
    <property type="entry name" value="DHC"/>
</dbReference>
<keyword evidence="1" id="KW-0175">Coiled coil</keyword>
<dbReference type="RefSeq" id="XP_067759384.1">
    <property type="nucleotide sequence ID" value="XM_067902363.1"/>
</dbReference>
<dbReference type="Pfam" id="PF12775">
    <property type="entry name" value="AAA_7"/>
    <property type="match status" value="1"/>
</dbReference>
<name>A0A836LJW0_9TRYP</name>
<dbReference type="GO" id="GO:0030286">
    <property type="term" value="C:dynein complex"/>
    <property type="evidence" value="ECO:0007669"/>
    <property type="project" value="InterPro"/>
</dbReference>
<dbReference type="Gene3D" id="1.20.58.1120">
    <property type="match status" value="1"/>
</dbReference>
<feature type="coiled-coil region" evidence="1">
    <location>
        <begin position="2820"/>
        <end position="2890"/>
    </location>
</feature>
<dbReference type="EMBL" id="JAFJZO010000007">
    <property type="protein sequence ID" value="KAG5510912.1"/>
    <property type="molecule type" value="Genomic_DNA"/>
</dbReference>
<feature type="region of interest" description="Disordered" evidence="2">
    <location>
        <begin position="4111"/>
        <end position="4134"/>
    </location>
</feature>
<feature type="coiled-coil region" evidence="1">
    <location>
        <begin position="3032"/>
        <end position="3059"/>
    </location>
</feature>
<dbReference type="OrthoDB" id="272329at2759"/>
<feature type="compositionally biased region" description="Basic and acidic residues" evidence="2">
    <location>
        <begin position="4530"/>
        <end position="4545"/>
    </location>
</feature>
<dbReference type="InterPro" id="IPR013602">
    <property type="entry name" value="Dynein_heavy_linker"/>
</dbReference>
<dbReference type="GO" id="GO:0051959">
    <property type="term" value="F:dynein light intermediate chain binding"/>
    <property type="evidence" value="ECO:0007669"/>
    <property type="project" value="InterPro"/>
</dbReference>
<sequence>MESAKIQEKVGGRLEKVLRYYWDGVPVPLLCTEGKVRSRTFLFRRLAFTPDYYGETVELPLLQTQENQLFKSLCDYVDSPQSASCRIGSHYSPHVGLFRFDEGKRPRDAFAEEDMAVVRVPTVCCEKSDEGTSSVFMGHCRIRTAKMVSLYKPLIKENFPLSRHSLRNILMFSSRGCTSISKEFVAREICDVKEEYAEAESEAIFYYMCLNPLFRQILAPLQLATEPPPMIRSLQSVECHKAQILRESFSAAKERLESQLFWSPLTHNYFVALTSLWETKFSRLRFLDLNFAVACIDVVDFLNQLSRSMSAVVSRIRVDLYACVEDLFFSHFKTAREVVLLSEEEYEESVFRKVFLATEVFLVNQMRSLFLDALDRLVEFFDCNGVGNRVRISQRARQLPSLRVKLVSETFQPRAPSFSRLLLGIADLLVDLEKNVNSFPRLFCTFFRTLNVSNEKLHVLSHVELASYRALIMKILGGSSVVIDQTLSSYSKFSKIPAHNLALAKTGTPAAFAELVLTARRNLTDIRHASRDVLFHRRLEINCCPLRLELVQHWEEYLSALVLGFQSTIVSIINRAKEKSRVILDMLKKTPSTAQELERYLHNTEAAKVLADELCETSHRQIAEKVSCIESLFIPVEGHVCRAVFEFKRLPGELRSQAGKSAEVRAKCAPILKRKLEDLHNVICDYYCTLSTGVKELYEMFDLDTCDIAAQTCTELRKLVVRIAETRRRFNYEMGVLNLPPNDSFDEHLPLMNHFEIIEQFWATLLESTKLRELYLTPVSSVNANAFVERAREWRRLIHSSIRNLRAYPALVRIGREQESALAKFEELELFLELITTPGLRKSHWRDIAKLVSLQLPDDIMLVTNMSVTVRRLIDAGLLDHIVPLAQIVVQARCDYEVESELEEMRSSAKRTHFVLENSAGPNDWNPRLAQESRRNILHQIEGYVLKCCEMRRRANLGQSVQKSVDDWIVACQKSHDVLVAWDKVATQWVQLRPCLSSLRNAVTEGICSSDEAGIITRTLSAASVASKGLCTVLRKSQCSLYTVMVQETIQEVLLTIKSEAEDAAEVLKGVMERRRALFPRFRFLPDSELMRFQSVQGGHSLAHVLQYLYPRITNIEVVDGMVTAVLATDGARLSLSPPLALTKDTPDAWIQRFDRAVRVSLVTEVKACVEAYHQSSLESWLQQWCGQVTVLALRILHTEGLRRALELSGLNGLTSYMTKVSDLCGAISRLLRGGYNKDARSGQRHSYEAVLAAALAYEDFALREVQLAAKWHVTTVTELEFTGVVQTFLTGAEDGLNVRVMGVSFDYGLEFLGHGNTPVMSAAQWVQVAPMLVDMELSHSVSTVRAGDDVGAGGEVLEAAALLLGRFLFRVEDTEHVPVETLQGLLRGCVEIGALACLVNCETVPKSVLELVVLPIATASVEQCRSPVWQLPYGGKGVTAAVSVHPLFRLAFCTTAPVALPRSLELICREVRVAPFDIEEALHDSLTWTGVVPEGPLCSEEAEFVKLYRHLQELHPTIFTLGRLRVVLRETFASADGPDGAETPNIRRSPRGLVLRLLTALRSVSGVFFTSTEGEAVRRSLVTQIEAKLLLPSCNGVAPQGWCDPPVQWTVNRPAASALLEQFTLWMNVHRRVLLLGPQFAGKTRLWRSWAGPQLPLVFSLSLISAADFYGSSSEPSFLSLITSQMKAPLNEGDIPIVVMEDIGAVSSFALFLGSWWDKAHVLEGEPHSGNSVFPSPLMRVIGTAQKVPHATPGAINRFSVMALPGPSSWEEGISHVLGSMPDAEWAAKVIEKLLPPLVERASRASPEIVRMTNDLTSMYAMAQRAAALCSRWHAYALTLRTHRGPLELQEDEDEVPLRLFAVRCAVMATVWSVGLSLPAKDRDVLKLLLLGAEVGVAQALGTGELSGDIFPPLLQSDVSPLEQIVLPHGWMSFEEAATRTDLPLSWSTYHHTNPHLCAYSQIFATPSRVATLRAAECLINCGQHVFFHAGPVDGKTTLLHTMKSNKVNWVTQVFSVNGGMQPTHIQQTIADQLVQRWDGRHGPSMGRRLVVCIDDVHLSPVVVHAGDTELNTASASIACRLMRFCEKFQAISTPRIGTMPIANVVFCCSALLQRGVPNRGTNGALGVCVDVRLPEFDSHEIACGVHLMCNLASSRKRTKGFPEGCAAFLDLLHGAYIQLKSPSASLESCTAALSSKLAGRSASVIPCVPLSSPLDLTSEHEMVAGGGQHTNIVSFYTEHLRDALQAAEVVRMHLLSNASDAQVATRVFLDVTGFYEKKSRVSPSQEAMDCSALSLFSQRQLKEEVGHDTNDVPPTLRSSAVKAAEGTMRDCIRGCVSFKDLVRQLPIIPPPDTVTEGDESFLADCIAELDYSFLDEREEDLATLEVKRGAVAGASIKGGPKRSETRSSSVVIVYSDYLRKAAVQSDGPHKDVMARRSSSVVALSGNSSLHGSLVMPPGPPSFFSVVTAAHQQHLQRMRQSVPVLETPTYQTTWLTTRHIFLTDTLSAPHAQVVLLGENTFGLRRLFRLWSASTHIPFVWFRVHPSASRAEAIATFRHELRVAITFICMNSIHAVLYLPPELLRLPEVLLAVDLLVRSGDVSSLFSDEERNSLMRGFHVTNPRSLKPFSLLDDTGLRDRVRSCFNCIFHLRDAVELERMAAAYPFLGQYNTSVLTLYTDALETSLVRELVLSLLRTNSNADRDSDVDGIPKLDDRDTDYDGGEGSKGDGVGEDERPLNLSRRVVCEALCAIFAHVSQRYPTSLAQLVEFVSLYRDLSSVARMQVLESARTGAIIMGRGDEAMQMVKCGVQRTRAIGDELVALQTLIASLTDRLAAEETQERTRSQAASAFHDKLQQKEEALAQKRSTLADAQQKVEERLERAIRHLRRSKVNLMRSLAVSRVPEKGILLVRSLYAVLCEDLPKSSDNPHELWSTAMKRVCTKEFIMALIRIPPVSDAALISTYLPLRQGLDGVRYAPALPYAQQLADFVVAWVDCGKFRTEDYVTSADAISKMEKKVAEGHELYAFHQGSVHSAQRTIAQTNAEIEGARRSIEALRREQQQSAATEVRLMKYTELVDGFLRFLAAPAADVAERAQFARCATADTFLVSAFYALFAMHDKALDMYVSLQQLLVEKVNRRLHSTIPQAAFSYMFYQIHVPRTRALMLPESKHFSWEYGALFMALFKRVAWRWTLIGAATPLIEQELCKYLSHSCKGCVVVSVTDDSSAKEKLIAAMRAGEGVLLRDFHGSAFLDIIRRLNPLYAKLKEHWKAETCPKTRPPTPSASGPADEEEAPVKFISLMLEGSEVKVHPSFYMVCTSSLPVPVEAHGVCDALNVYNLYSPMPRRPYYKCLLRDAVCTASVSSKMCSLREEAVTRQQGYFSLLHDFIHAHDTTASLLAADVDIIRDEVRGDALVAKADRTLADIEVYEGQLSQTVLHLQSWQKMVQGAWDAVLPALEAVANFSELIEVRKLQRPWNASALDGCLKEIVRFPPLFTRRFAPQTFSDLALPLKRYYAVVNYTRCVVEQLSDGWPVEVKDIFSLLLLTSAMAAAPVVFSAKITAPVLTAEQTRVLQVLISDGLFGISDTAATKQGSRLARSSGSLFSSADDAAVDLHQKILGLYATSEDALLRQVARKGSFRSNEENEMGSGDQASVGKNQFYVSQLFSSMADLRVEQANCYSAFLYSTFMDSVVGVQGVVGAPKPPETPPIPDGDIAGRRVCISSVSTSQLTVHLPQEFDMRSVSSDNKRPAAEEVVPRSVFSVKVRMRQAAKAHQPLCLITDSALTEALSWLHHEATEAGFSFVWRELTLSKATTAFYVGATLLSSKKEPRSVGIEEAGKTIFSLAKQSQMAAKGSGMCLALVVDAEDERDVSEGDVRMFGQECQQLLSLYSASFRSSDGSNAGGVFCLTVICSPVTERVLWRGALAGYLTPCCYVPLSTVTPQQRLVELLQPSRRYFTIGGAVQIFETILQNVDVELDHRKNAGAGTKVSANKTTRVRGPALTRLRASQSTAKASMTLAALPRSTSSAALTVLRKAMEDLVSCARLVHHEMVVSHVVSTLRERMRCEVDTLRSHVDDPAALVQLHDLLSAWVLRCYEELIANLHKLPGDKIESTTRDKAPGGENNMETGSASFKDDLGLSLPSQSLLQPDPVGSKTLPYALKAYYYLRRRQPAWQILVERHCQATGHISTESSFLGTIATEERFTHAVLSIASNSKMCGAPSSHTCVSHDNSISGPLASSLADSLTRVDGSRPCSTQRGLVELAVQQWRTGLFVMARQFAFFFMHCRQRNRKLPVIEQQAQWIMLRALVGTPEQANEVPCLWRQSPEGYGGEAGWRSLILDAHHLDQFSQEVGMYPSDLTELCGDEAVARRFRCMRLQRLFELCFPAAGSAAENKSEAAYTTIEVPGRSPSFTLQGDLGQLQGTRGEQADDLNSPRLVEGVFSEWDRPPPRLSTTYLSSSLSAAEELPQASSTHLARHTPATVTSPRTQVYLPALRHPVLDLELLTAVVRCPAQSNSEVTADARPAHATSREDKPFVDSPRVEGGEGGEGGDYYFVDDGDHDSGALSRIILVVTQRRYILPSDVVLSGARLSVSLEKQLEAHTHCLVGQVDNKRHEKLSAVVVVARRVLVRPRAKDMECWSRGGEASPQPANYEVGMWMWTTSSLQGTVQSSLQLMWWAVPWSHLPTDAFLWDTTTSCRSAETPVVRALSSISEHPRRRGDFSGSVFVTEMDESAEVATSRQLDLDAPRAWGVTEVPIPVRWHPFSDNSRGALGGKGAVMLELYLCVEYEPLGAHNSRFGAEHSNTSPFSPPLGATSSACASRAAPWEWSTLHLPDTLDAYIWIE</sequence>
<dbReference type="Pfam" id="PF08393">
    <property type="entry name" value="DHC_N2"/>
    <property type="match status" value="1"/>
</dbReference>
<dbReference type="InterPro" id="IPR027417">
    <property type="entry name" value="P-loop_NTPase"/>
</dbReference>
<gene>
    <name evidence="4" type="ORF">JKF63_06413</name>
</gene>
<dbReference type="GO" id="GO:0008569">
    <property type="term" value="F:minus-end-directed microtubule motor activity"/>
    <property type="evidence" value="ECO:0007669"/>
    <property type="project" value="TreeGrafter"/>
</dbReference>
<dbReference type="GeneID" id="94292440"/>
<organism evidence="4 5">
    <name type="scientific">Porcisia hertigi</name>
    <dbReference type="NCBI Taxonomy" id="2761500"/>
    <lineage>
        <taxon>Eukaryota</taxon>
        <taxon>Discoba</taxon>
        <taxon>Euglenozoa</taxon>
        <taxon>Kinetoplastea</taxon>
        <taxon>Metakinetoplastina</taxon>
        <taxon>Trypanosomatida</taxon>
        <taxon>Trypanosomatidae</taxon>
        <taxon>Leishmaniinae</taxon>
        <taxon>Porcisia</taxon>
    </lineage>
</organism>
<protein>
    <recommendedName>
        <fullName evidence="3">Dynein heavy chain linker domain-containing protein</fullName>
    </recommendedName>
</protein>
<evidence type="ECO:0000313" key="5">
    <source>
        <dbReference type="Proteomes" id="UP000674318"/>
    </source>
</evidence>
<dbReference type="PANTHER" id="PTHR10676">
    <property type="entry name" value="DYNEIN HEAVY CHAIN FAMILY PROTEIN"/>
    <property type="match status" value="1"/>
</dbReference>
<proteinExistence type="predicted"/>
<dbReference type="KEGG" id="phet:94292440"/>